<protein>
    <submittedName>
        <fullName evidence="2">Uncharacterized protein</fullName>
    </submittedName>
</protein>
<feature type="region of interest" description="Disordered" evidence="1">
    <location>
        <begin position="51"/>
        <end position="101"/>
    </location>
</feature>
<keyword evidence="3" id="KW-1185">Reference proteome</keyword>
<feature type="compositionally biased region" description="Basic and acidic residues" evidence="1">
    <location>
        <begin position="51"/>
        <end position="60"/>
    </location>
</feature>
<evidence type="ECO:0000313" key="3">
    <source>
        <dbReference type="Proteomes" id="UP001295444"/>
    </source>
</evidence>
<organism evidence="2 3">
    <name type="scientific">Pelobates cultripes</name>
    <name type="common">Western spadefoot toad</name>
    <dbReference type="NCBI Taxonomy" id="61616"/>
    <lineage>
        <taxon>Eukaryota</taxon>
        <taxon>Metazoa</taxon>
        <taxon>Chordata</taxon>
        <taxon>Craniata</taxon>
        <taxon>Vertebrata</taxon>
        <taxon>Euteleostomi</taxon>
        <taxon>Amphibia</taxon>
        <taxon>Batrachia</taxon>
        <taxon>Anura</taxon>
        <taxon>Pelobatoidea</taxon>
        <taxon>Pelobatidae</taxon>
        <taxon>Pelobates</taxon>
    </lineage>
</organism>
<proteinExistence type="predicted"/>
<gene>
    <name evidence="2" type="ORF">PECUL_23A030353</name>
</gene>
<dbReference type="PANTHER" id="PTHR45749">
    <property type="match status" value="1"/>
</dbReference>
<dbReference type="Proteomes" id="UP001295444">
    <property type="component" value="Chromosome 05"/>
</dbReference>
<evidence type="ECO:0000256" key="1">
    <source>
        <dbReference type="SAM" id="MobiDB-lite"/>
    </source>
</evidence>
<reference evidence="2" key="1">
    <citation type="submission" date="2022-03" db="EMBL/GenBank/DDBJ databases">
        <authorList>
            <person name="Alioto T."/>
            <person name="Alioto T."/>
            <person name="Gomez Garrido J."/>
        </authorList>
    </citation>
    <scope>NUCLEOTIDE SEQUENCE</scope>
</reference>
<accession>A0AAD1S774</accession>
<evidence type="ECO:0000313" key="2">
    <source>
        <dbReference type="EMBL" id="CAH2293624.1"/>
    </source>
</evidence>
<dbReference type="AlphaFoldDB" id="A0AAD1S774"/>
<name>A0AAD1S774_PELCU</name>
<dbReference type="EMBL" id="OW240916">
    <property type="protein sequence ID" value="CAH2293624.1"/>
    <property type="molecule type" value="Genomic_DNA"/>
</dbReference>
<sequence>MSTPPARKKLSGGAFRKKRKLQAEDISKMAGSLNKFLKLDSVQKAVSELECKTKENRGAVHVEPQPSTLTMGEHSLGMESDTNTEEESSQKSASSSEDKNGKSTLVDFLDSADWADTLTSSLKETIVMKGPSKPKEHFAFPKDASKRRFTSTHYRRRLGIGEVHVRKWLSYSLKLDEIFCFCCKLFTTTQMGLTTGGYNDYKVSPSHLTAMGDWTGLLTRLGSGPFDRSYQRLLATETQYWQNVLQRLVAIVQYLGKQGLAFRGSSDTLYSENNGNYLKLVEMLATYDSVMQNHLKKIENSEISQHYLGKDIQNELNWFNLKRNREPHYVVA</sequence>
<dbReference type="PANTHER" id="PTHR45749:SF35">
    <property type="entry name" value="AC-LIKE TRANSPOSASE-RELATED"/>
    <property type="match status" value="1"/>
</dbReference>